<organism evidence="1">
    <name type="scientific">marine sediment metagenome</name>
    <dbReference type="NCBI Taxonomy" id="412755"/>
    <lineage>
        <taxon>unclassified sequences</taxon>
        <taxon>metagenomes</taxon>
        <taxon>ecological metagenomes</taxon>
    </lineage>
</organism>
<dbReference type="EMBL" id="BARS01039544">
    <property type="protein sequence ID" value="GAG20149.1"/>
    <property type="molecule type" value="Genomic_DNA"/>
</dbReference>
<feature type="non-terminal residue" evidence="1">
    <location>
        <position position="1"/>
    </location>
</feature>
<proteinExistence type="predicted"/>
<protein>
    <recommendedName>
        <fullName evidence="2">Bacterial repeat domain-containing protein</fullName>
    </recommendedName>
</protein>
<evidence type="ECO:0008006" key="2">
    <source>
        <dbReference type="Google" id="ProtNLM"/>
    </source>
</evidence>
<feature type="non-terminal residue" evidence="1">
    <location>
        <position position="255"/>
    </location>
</feature>
<gene>
    <name evidence="1" type="ORF">S01H1_60378</name>
</gene>
<accession>X0VP38</accession>
<reference evidence="1" key="1">
    <citation type="journal article" date="2014" name="Front. Microbiol.">
        <title>High frequency of phylogenetically diverse reductive dehalogenase-homologous genes in deep subseafloor sedimentary metagenomes.</title>
        <authorList>
            <person name="Kawai M."/>
            <person name="Futagami T."/>
            <person name="Toyoda A."/>
            <person name="Takaki Y."/>
            <person name="Nishi S."/>
            <person name="Hori S."/>
            <person name="Arai W."/>
            <person name="Tsubouchi T."/>
            <person name="Morono Y."/>
            <person name="Uchiyama I."/>
            <person name="Ito T."/>
            <person name="Fujiyama A."/>
            <person name="Inagaki F."/>
            <person name="Takami H."/>
        </authorList>
    </citation>
    <scope>NUCLEOTIDE SEQUENCE</scope>
    <source>
        <strain evidence="1">Expedition CK06-06</strain>
    </source>
</reference>
<sequence>VESGEALLVEYLAADGRWNAIERVVADGRDSAGFSRHVRMLPVEALHDEFRVRFRPAVDDEDDTWLIGEVSVAGYDPLRTLEVRVQPARAAQVELVLAGRPDGSMLGVPFTRRLPVGSRLFLVPPPAIGEGVFSHWSVEGVRVQRQRVIALEMADEIDAVAHYRPSVAGRDEASVAIVSRPLPGVPVTLGIGSEVLSTHLPAEIEYACLTGEWLTLLAPPRTDRMAFVGWVVNGEIVAGSDHFLEHCVSGDDVLL</sequence>
<evidence type="ECO:0000313" key="1">
    <source>
        <dbReference type="EMBL" id="GAG20149.1"/>
    </source>
</evidence>
<comment type="caution">
    <text evidence="1">The sequence shown here is derived from an EMBL/GenBank/DDBJ whole genome shotgun (WGS) entry which is preliminary data.</text>
</comment>
<name>X0VP38_9ZZZZ</name>
<dbReference type="AlphaFoldDB" id="X0VP38"/>